<name>A0ACC3NW62_9PEZI</name>
<reference evidence="1" key="1">
    <citation type="submission" date="2023-07" db="EMBL/GenBank/DDBJ databases">
        <title>Black Yeasts Isolated from many extreme environments.</title>
        <authorList>
            <person name="Coleine C."/>
            <person name="Stajich J.E."/>
            <person name="Selbmann L."/>
        </authorList>
    </citation>
    <scope>NUCLEOTIDE SEQUENCE</scope>
    <source>
        <strain evidence="1">CCFEE 5714</strain>
    </source>
</reference>
<organism evidence="1 2">
    <name type="scientific">Vermiconidia calcicola</name>
    <dbReference type="NCBI Taxonomy" id="1690605"/>
    <lineage>
        <taxon>Eukaryota</taxon>
        <taxon>Fungi</taxon>
        <taxon>Dikarya</taxon>
        <taxon>Ascomycota</taxon>
        <taxon>Pezizomycotina</taxon>
        <taxon>Dothideomycetes</taxon>
        <taxon>Dothideomycetidae</taxon>
        <taxon>Mycosphaerellales</taxon>
        <taxon>Extremaceae</taxon>
        <taxon>Vermiconidia</taxon>
    </lineage>
</organism>
<dbReference type="EMBL" id="JAUTXU010000007">
    <property type="protein sequence ID" value="KAK3723960.1"/>
    <property type="molecule type" value="Genomic_DNA"/>
</dbReference>
<gene>
    <name evidence="1" type="ORF">LTR37_001444</name>
</gene>
<sequence>MCFFSIKIDASEQLPAARVADPSPATPAAAATPRHVTVTYEDPGIGSVLPRKAWRRNEKKGKHIFLPGSSDNDQAGPAEQFGYRDGNAALRRLLQLKLPSDTLP</sequence>
<protein>
    <submittedName>
        <fullName evidence="1">Uncharacterized protein</fullName>
    </submittedName>
</protein>
<comment type="caution">
    <text evidence="1">The sequence shown here is derived from an EMBL/GenBank/DDBJ whole genome shotgun (WGS) entry which is preliminary data.</text>
</comment>
<proteinExistence type="predicted"/>
<dbReference type="Proteomes" id="UP001281147">
    <property type="component" value="Unassembled WGS sequence"/>
</dbReference>
<evidence type="ECO:0000313" key="2">
    <source>
        <dbReference type="Proteomes" id="UP001281147"/>
    </source>
</evidence>
<evidence type="ECO:0000313" key="1">
    <source>
        <dbReference type="EMBL" id="KAK3723960.1"/>
    </source>
</evidence>
<accession>A0ACC3NW62</accession>
<keyword evidence="2" id="KW-1185">Reference proteome</keyword>